<proteinExistence type="predicted"/>
<name>A0A445I0B5_GLYSO</name>
<organism evidence="12 13">
    <name type="scientific">Glycine soja</name>
    <name type="common">Wild soybean</name>
    <dbReference type="NCBI Taxonomy" id="3848"/>
    <lineage>
        <taxon>Eukaryota</taxon>
        <taxon>Viridiplantae</taxon>
        <taxon>Streptophyta</taxon>
        <taxon>Embryophyta</taxon>
        <taxon>Tracheophyta</taxon>
        <taxon>Spermatophyta</taxon>
        <taxon>Magnoliopsida</taxon>
        <taxon>eudicotyledons</taxon>
        <taxon>Gunneridae</taxon>
        <taxon>Pentapetalae</taxon>
        <taxon>rosids</taxon>
        <taxon>fabids</taxon>
        <taxon>Fabales</taxon>
        <taxon>Fabaceae</taxon>
        <taxon>Papilionoideae</taxon>
        <taxon>50 kb inversion clade</taxon>
        <taxon>NPAAA clade</taxon>
        <taxon>indigoferoid/millettioid clade</taxon>
        <taxon>Phaseoleae</taxon>
        <taxon>Glycine</taxon>
        <taxon>Glycine subgen. Soja</taxon>
    </lineage>
</organism>
<dbReference type="GO" id="GO:0008270">
    <property type="term" value="F:zinc ion binding"/>
    <property type="evidence" value="ECO:0007669"/>
    <property type="project" value="UniProtKB-KW"/>
</dbReference>
<dbReference type="SMART" id="SM00336">
    <property type="entry name" value="BBOX"/>
    <property type="match status" value="1"/>
</dbReference>
<dbReference type="CDD" id="cd19821">
    <property type="entry name" value="Bbox1_BBX-like"/>
    <property type="match status" value="1"/>
</dbReference>
<gene>
    <name evidence="12" type="ORF">D0Y65_029629</name>
</gene>
<dbReference type="AlphaFoldDB" id="A0A445I0B5"/>
<dbReference type="EMBL" id="QZWG01000011">
    <property type="protein sequence ID" value="RZB79449.1"/>
    <property type="molecule type" value="Genomic_DNA"/>
</dbReference>
<evidence type="ECO:0000313" key="13">
    <source>
        <dbReference type="Proteomes" id="UP000289340"/>
    </source>
</evidence>
<dbReference type="PANTHER" id="PTHR31832:SF84">
    <property type="entry name" value="TRANSCRIPTION FACTOR INTERACTOR AND REGULATOR ZNF-B FAMILY-RELATED"/>
    <property type="match status" value="1"/>
</dbReference>
<evidence type="ECO:0000256" key="9">
    <source>
        <dbReference type="PROSITE-ProRule" id="PRU00024"/>
    </source>
</evidence>
<comment type="caution">
    <text evidence="12">The sequence shown here is derived from an EMBL/GenBank/DDBJ whole genome shotgun (WGS) entry which is preliminary data.</text>
</comment>
<feature type="region of interest" description="Disordered" evidence="10">
    <location>
        <begin position="61"/>
        <end position="95"/>
    </location>
</feature>
<feature type="compositionally biased region" description="Polar residues" evidence="10">
    <location>
        <begin position="62"/>
        <end position="71"/>
    </location>
</feature>
<keyword evidence="8" id="KW-0539">Nucleus</keyword>
<protein>
    <submittedName>
        <fullName evidence="12">B-box zinc finger protein 21 isoform B</fullName>
    </submittedName>
</protein>
<keyword evidence="5" id="KW-0862">Zinc</keyword>
<keyword evidence="2" id="KW-0479">Metal-binding</keyword>
<keyword evidence="3" id="KW-0677">Repeat</keyword>
<keyword evidence="4 9" id="KW-0863">Zinc-finger</keyword>
<dbReference type="InterPro" id="IPR049808">
    <property type="entry name" value="CONSTANS-like_Bbox1"/>
</dbReference>
<evidence type="ECO:0000256" key="3">
    <source>
        <dbReference type="ARBA" id="ARBA00022737"/>
    </source>
</evidence>
<dbReference type="PROSITE" id="PS50119">
    <property type="entry name" value="ZF_BBOX"/>
    <property type="match status" value="1"/>
</dbReference>
<dbReference type="PANTHER" id="PTHR31832">
    <property type="entry name" value="B-BOX ZINC FINGER PROTEIN 22"/>
    <property type="match status" value="1"/>
</dbReference>
<keyword evidence="6" id="KW-0805">Transcription regulation</keyword>
<dbReference type="InterPro" id="IPR051979">
    <property type="entry name" value="B-box_zinc_finger"/>
</dbReference>
<dbReference type="GO" id="GO:0005634">
    <property type="term" value="C:nucleus"/>
    <property type="evidence" value="ECO:0007669"/>
    <property type="project" value="UniProtKB-SubCell"/>
</dbReference>
<evidence type="ECO:0000313" key="12">
    <source>
        <dbReference type="EMBL" id="RZB79449.1"/>
    </source>
</evidence>
<keyword evidence="7" id="KW-0804">Transcription</keyword>
<dbReference type="GO" id="GO:0009640">
    <property type="term" value="P:photomorphogenesis"/>
    <property type="evidence" value="ECO:0007669"/>
    <property type="project" value="TreeGrafter"/>
</dbReference>
<dbReference type="InterPro" id="IPR000315">
    <property type="entry name" value="Znf_B-box"/>
</dbReference>
<evidence type="ECO:0000256" key="7">
    <source>
        <dbReference type="ARBA" id="ARBA00023163"/>
    </source>
</evidence>
<dbReference type="Proteomes" id="UP000289340">
    <property type="component" value="Chromosome 11"/>
</dbReference>
<evidence type="ECO:0000259" key="11">
    <source>
        <dbReference type="PROSITE" id="PS50119"/>
    </source>
</evidence>
<dbReference type="Pfam" id="PF00643">
    <property type="entry name" value="zf-B_box"/>
    <property type="match status" value="1"/>
</dbReference>
<evidence type="ECO:0000256" key="10">
    <source>
        <dbReference type="SAM" id="MobiDB-lite"/>
    </source>
</evidence>
<comment type="subcellular location">
    <subcellularLocation>
        <location evidence="1">Nucleus</location>
    </subcellularLocation>
</comment>
<evidence type="ECO:0000256" key="2">
    <source>
        <dbReference type="ARBA" id="ARBA00022723"/>
    </source>
</evidence>
<evidence type="ECO:0000256" key="8">
    <source>
        <dbReference type="ARBA" id="ARBA00023242"/>
    </source>
</evidence>
<accession>A0A445I0B5</accession>
<evidence type="ECO:0000256" key="5">
    <source>
        <dbReference type="ARBA" id="ARBA00022833"/>
    </source>
</evidence>
<evidence type="ECO:0000256" key="1">
    <source>
        <dbReference type="ARBA" id="ARBA00004123"/>
    </source>
</evidence>
<sequence length="239" mass="26274">MCDIFVSQNGLLQERRAYLFCKEDRAILCRECDLSIHGVNEHTKKHNRFLLTGVKIGADASDPTSLSSNDTAIEERTTSSSKINRPISSLSNENISSSPTVGDNMACDTGSVSTSSISEYLIQTIPGYCMEDLLDASFASNGLSKDYEHQSAFQNQDVQVSMCSFPLQSWVPQSQAGSPQLISTTSNLHPQINSLVGVMEMPKAKASEGYSNCIYNYDYSAYKVPSICPPLIKKCKRSR</sequence>
<evidence type="ECO:0000256" key="4">
    <source>
        <dbReference type="ARBA" id="ARBA00022771"/>
    </source>
</evidence>
<dbReference type="GO" id="GO:0006355">
    <property type="term" value="P:regulation of DNA-templated transcription"/>
    <property type="evidence" value="ECO:0007669"/>
    <property type="project" value="TreeGrafter"/>
</dbReference>
<reference evidence="12 13" key="1">
    <citation type="submission" date="2018-09" db="EMBL/GenBank/DDBJ databases">
        <title>A high-quality reference genome of wild soybean provides a powerful tool to mine soybean genomes.</title>
        <authorList>
            <person name="Xie M."/>
            <person name="Chung C.Y.L."/>
            <person name="Li M.-W."/>
            <person name="Wong F.-L."/>
            <person name="Chan T.-F."/>
            <person name="Lam H.-M."/>
        </authorList>
    </citation>
    <scope>NUCLEOTIDE SEQUENCE [LARGE SCALE GENOMIC DNA]</scope>
    <source>
        <strain evidence="13">cv. W05</strain>
        <tissue evidence="12">Hypocotyl of etiolated seedlings</tissue>
    </source>
</reference>
<keyword evidence="13" id="KW-1185">Reference proteome</keyword>
<evidence type="ECO:0000256" key="6">
    <source>
        <dbReference type="ARBA" id="ARBA00023015"/>
    </source>
</evidence>
<feature type="domain" description="B box-type" evidence="11">
    <location>
        <begin position="1"/>
        <end position="51"/>
    </location>
</feature>